<dbReference type="InterPro" id="IPR036236">
    <property type="entry name" value="Znf_C2H2_sf"/>
</dbReference>
<dbReference type="InterPro" id="IPR013087">
    <property type="entry name" value="Znf_C2H2_type"/>
</dbReference>
<dbReference type="PANTHER" id="PTHR13267:SF3">
    <property type="entry name" value="ZINC FINGER PROTEIN 277"/>
    <property type="match status" value="1"/>
</dbReference>
<dbReference type="InterPro" id="IPR041661">
    <property type="entry name" value="ZN622/Rei1/Reh1_Znf-C2H2"/>
</dbReference>
<dbReference type="Proteomes" id="UP001153636">
    <property type="component" value="Chromosome 12"/>
</dbReference>
<evidence type="ECO:0000259" key="6">
    <source>
        <dbReference type="PROSITE" id="PS50157"/>
    </source>
</evidence>
<dbReference type="SMART" id="SM00355">
    <property type="entry name" value="ZnF_C2H2"/>
    <property type="match status" value="4"/>
</dbReference>
<reference evidence="7" key="1">
    <citation type="submission" date="2022-01" db="EMBL/GenBank/DDBJ databases">
        <authorList>
            <person name="King R."/>
        </authorList>
    </citation>
    <scope>NUCLEOTIDE SEQUENCE</scope>
</reference>
<dbReference type="InterPro" id="IPR040048">
    <property type="entry name" value="ZNF277"/>
</dbReference>
<dbReference type="GO" id="GO:0008270">
    <property type="term" value="F:zinc ion binding"/>
    <property type="evidence" value="ECO:0007669"/>
    <property type="project" value="UniProtKB-KW"/>
</dbReference>
<evidence type="ECO:0000256" key="3">
    <source>
        <dbReference type="ARBA" id="ARBA00022833"/>
    </source>
</evidence>
<keyword evidence="1" id="KW-0479">Metal-binding</keyword>
<dbReference type="Gene3D" id="3.30.160.60">
    <property type="entry name" value="Classic Zinc Finger"/>
    <property type="match status" value="1"/>
</dbReference>
<dbReference type="PANTHER" id="PTHR13267">
    <property type="entry name" value="ZINC FINGER PROTEIN 277"/>
    <property type="match status" value="1"/>
</dbReference>
<dbReference type="PROSITE" id="PS50157">
    <property type="entry name" value="ZINC_FINGER_C2H2_2"/>
    <property type="match status" value="1"/>
</dbReference>
<protein>
    <recommendedName>
        <fullName evidence="6">C2H2-type domain-containing protein</fullName>
    </recommendedName>
</protein>
<dbReference type="OrthoDB" id="278606at2759"/>
<keyword evidence="3" id="KW-0862">Zinc</keyword>
<dbReference type="AlphaFoldDB" id="A0A9P0CLM8"/>
<evidence type="ECO:0000256" key="5">
    <source>
        <dbReference type="PROSITE-ProRule" id="PRU00042"/>
    </source>
</evidence>
<evidence type="ECO:0000256" key="2">
    <source>
        <dbReference type="ARBA" id="ARBA00022771"/>
    </source>
</evidence>
<evidence type="ECO:0000313" key="8">
    <source>
        <dbReference type="Proteomes" id="UP001153636"/>
    </source>
</evidence>
<proteinExistence type="inferred from homology"/>
<organism evidence="7 8">
    <name type="scientific">Psylliodes chrysocephalus</name>
    <dbReference type="NCBI Taxonomy" id="3402493"/>
    <lineage>
        <taxon>Eukaryota</taxon>
        <taxon>Metazoa</taxon>
        <taxon>Ecdysozoa</taxon>
        <taxon>Arthropoda</taxon>
        <taxon>Hexapoda</taxon>
        <taxon>Insecta</taxon>
        <taxon>Pterygota</taxon>
        <taxon>Neoptera</taxon>
        <taxon>Endopterygota</taxon>
        <taxon>Coleoptera</taxon>
        <taxon>Polyphaga</taxon>
        <taxon>Cucujiformia</taxon>
        <taxon>Chrysomeloidea</taxon>
        <taxon>Chrysomelidae</taxon>
        <taxon>Galerucinae</taxon>
        <taxon>Alticini</taxon>
        <taxon>Psylliodes</taxon>
    </lineage>
</organism>
<comment type="similarity">
    <text evidence="4">Belongs to the ZNF277 family.</text>
</comment>
<dbReference type="EMBL" id="OV651824">
    <property type="protein sequence ID" value="CAH1102085.1"/>
    <property type="molecule type" value="Genomic_DNA"/>
</dbReference>
<accession>A0A9P0CLM8</accession>
<dbReference type="Pfam" id="PF12756">
    <property type="entry name" value="zf-C2H2_2"/>
    <property type="match status" value="2"/>
</dbReference>
<evidence type="ECO:0000256" key="4">
    <source>
        <dbReference type="ARBA" id="ARBA00034119"/>
    </source>
</evidence>
<dbReference type="SUPFAM" id="SSF57667">
    <property type="entry name" value="beta-beta-alpha zinc fingers"/>
    <property type="match status" value="2"/>
</dbReference>
<keyword evidence="8" id="KW-1185">Reference proteome</keyword>
<evidence type="ECO:0000256" key="1">
    <source>
        <dbReference type="ARBA" id="ARBA00022723"/>
    </source>
</evidence>
<keyword evidence="2 5" id="KW-0863">Zinc-finger</keyword>
<name>A0A9P0CLM8_9CUCU</name>
<gene>
    <name evidence="7" type="ORF">PSYICH_LOCUS3276</name>
</gene>
<feature type="domain" description="C2H2-type" evidence="6">
    <location>
        <begin position="210"/>
        <end position="239"/>
    </location>
</feature>
<dbReference type="PROSITE" id="PS00028">
    <property type="entry name" value="ZINC_FINGER_C2H2_1"/>
    <property type="match status" value="1"/>
</dbReference>
<evidence type="ECO:0000313" key="7">
    <source>
        <dbReference type="EMBL" id="CAH1102085.1"/>
    </source>
</evidence>
<sequence>MNSVENGIRANHNSNLFSIGIILDNSTNVFGPLVFEDNKYECLQQSDATETKCLLCDDSFNLKLSLPMFLAHIFDVHSIVIEDVQNIDNLNEYIQYWRNKFKNSPFEQIIPSLSLDSAGQKYFLMSVLLKEDKELRHHLKLEYALRVQEFERNDKSFSRQCLFCRLIFEGTRQGYLEHLSSQHNLQLGNPQNLVHIEELIDSIDKKITNLKCLYCEKTFTDRNVLKEHMRKKLHKRINPENKEYDKFYIVNYLEEDKSWKAIQQEDDRYALPRGAEANSDEEYSDWNEQEDQIICLFCKNRETDINLLCLHMESNHGFDFALSTQNMDFYQKVKLINFVRKQIHDNKCLFCDNKFENFFNLEKHLIEKDHYKMPELKSFDQPEFYFPTYENDAFLYLIDDLED</sequence>